<dbReference type="SUPFAM" id="SSF46785">
    <property type="entry name" value="Winged helix' DNA-binding domain"/>
    <property type="match status" value="1"/>
</dbReference>
<dbReference type="InterPro" id="IPR013196">
    <property type="entry name" value="HTH_11"/>
</dbReference>
<organism evidence="2 3">
    <name type="scientific">Ammoniphilus oxalaticus</name>
    <dbReference type="NCBI Taxonomy" id="66863"/>
    <lineage>
        <taxon>Bacteria</taxon>
        <taxon>Bacillati</taxon>
        <taxon>Bacillota</taxon>
        <taxon>Bacilli</taxon>
        <taxon>Bacillales</taxon>
        <taxon>Paenibacillaceae</taxon>
        <taxon>Aneurinibacillus group</taxon>
        <taxon>Ammoniphilus</taxon>
    </lineage>
</organism>
<protein>
    <submittedName>
        <fullName evidence="2">Alkaline phosphatase</fullName>
    </submittedName>
</protein>
<evidence type="ECO:0000313" key="3">
    <source>
        <dbReference type="Proteomes" id="UP000284219"/>
    </source>
</evidence>
<sequence>MNPSERMLNRIKSIYIYLKKKGNAVDSSELAEEFGYTPRTIQRDLRTLEYNNLVKNTGKGKWAVT</sequence>
<reference evidence="2 3" key="1">
    <citation type="submission" date="2016-08" db="EMBL/GenBank/DDBJ databases">
        <title>Novel Firmicute Genomes.</title>
        <authorList>
            <person name="Poppleton D.I."/>
            <person name="Gribaldo S."/>
        </authorList>
    </citation>
    <scope>NUCLEOTIDE SEQUENCE [LARGE SCALE GENOMIC DNA]</scope>
    <source>
        <strain evidence="2 3">RAOx-1</strain>
    </source>
</reference>
<dbReference type="OrthoDB" id="9815009at2"/>
<evidence type="ECO:0000259" key="1">
    <source>
        <dbReference type="Pfam" id="PF08279"/>
    </source>
</evidence>
<evidence type="ECO:0000313" key="2">
    <source>
        <dbReference type="EMBL" id="RKD24322.1"/>
    </source>
</evidence>
<dbReference type="InterPro" id="IPR036388">
    <property type="entry name" value="WH-like_DNA-bd_sf"/>
</dbReference>
<keyword evidence="3" id="KW-1185">Reference proteome</keyword>
<dbReference type="Gene3D" id="1.10.10.10">
    <property type="entry name" value="Winged helix-like DNA-binding domain superfamily/Winged helix DNA-binding domain"/>
    <property type="match status" value="1"/>
</dbReference>
<dbReference type="EMBL" id="MCHY01000008">
    <property type="protein sequence ID" value="RKD24322.1"/>
    <property type="molecule type" value="Genomic_DNA"/>
</dbReference>
<gene>
    <name evidence="2" type="ORF">BEP19_07955</name>
</gene>
<proteinExistence type="predicted"/>
<dbReference type="Pfam" id="PF08279">
    <property type="entry name" value="HTH_11"/>
    <property type="match status" value="1"/>
</dbReference>
<accession>A0A419SK17</accession>
<dbReference type="Proteomes" id="UP000284219">
    <property type="component" value="Unassembled WGS sequence"/>
</dbReference>
<feature type="domain" description="Helix-turn-helix type 11" evidence="1">
    <location>
        <begin position="10"/>
        <end position="52"/>
    </location>
</feature>
<name>A0A419SK17_9BACL</name>
<comment type="caution">
    <text evidence="2">The sequence shown here is derived from an EMBL/GenBank/DDBJ whole genome shotgun (WGS) entry which is preliminary data.</text>
</comment>
<dbReference type="InterPro" id="IPR036390">
    <property type="entry name" value="WH_DNA-bd_sf"/>
</dbReference>
<dbReference type="AlphaFoldDB" id="A0A419SK17"/>